<evidence type="ECO:0000313" key="4">
    <source>
        <dbReference type="EMBL" id="MFC7440393.1"/>
    </source>
</evidence>
<keyword evidence="1" id="KW-0547">Nucleotide-binding</keyword>
<dbReference type="Proteomes" id="UP001596500">
    <property type="component" value="Unassembled WGS sequence"/>
</dbReference>
<gene>
    <name evidence="4" type="ORF">ACFQNG_04385</name>
</gene>
<dbReference type="Pfam" id="PF00501">
    <property type="entry name" value="AMP-binding"/>
    <property type="match status" value="1"/>
</dbReference>
<dbReference type="PROSITE" id="PS00455">
    <property type="entry name" value="AMP_BINDING"/>
    <property type="match status" value="1"/>
</dbReference>
<evidence type="ECO:0000313" key="5">
    <source>
        <dbReference type="Proteomes" id="UP001596500"/>
    </source>
</evidence>
<keyword evidence="5" id="KW-1185">Reference proteome</keyword>
<comment type="caution">
    <text evidence="4">The sequence shown here is derived from an EMBL/GenBank/DDBJ whole genome shotgun (WGS) entry which is preliminary data.</text>
</comment>
<reference evidence="5" key="1">
    <citation type="journal article" date="2019" name="Int. J. Syst. Evol. Microbiol.">
        <title>The Global Catalogue of Microorganisms (GCM) 10K type strain sequencing project: providing services to taxonomists for standard genome sequencing and annotation.</title>
        <authorList>
            <consortium name="The Broad Institute Genomics Platform"/>
            <consortium name="The Broad Institute Genome Sequencing Center for Infectious Disease"/>
            <person name="Wu L."/>
            <person name="Ma J."/>
        </authorList>
    </citation>
    <scope>NUCLEOTIDE SEQUENCE [LARGE SCALE GENOMIC DNA]</scope>
    <source>
        <strain evidence="5">CGMCC 1.12942</strain>
    </source>
</reference>
<dbReference type="Gene3D" id="3.40.50.12780">
    <property type="entry name" value="N-terminal domain of ligase-like"/>
    <property type="match status" value="1"/>
</dbReference>
<keyword evidence="2" id="KW-0067">ATP-binding</keyword>
<dbReference type="RefSeq" id="WP_379863646.1">
    <property type="nucleotide sequence ID" value="NZ_JBHTBW010000011.1"/>
</dbReference>
<dbReference type="PANTHER" id="PTHR43272:SF33">
    <property type="entry name" value="AMP-BINDING DOMAIN-CONTAINING PROTEIN-RELATED"/>
    <property type="match status" value="1"/>
</dbReference>
<dbReference type="InterPro" id="IPR000873">
    <property type="entry name" value="AMP-dep_synth/lig_dom"/>
</dbReference>
<sequence>MKAKNLLDMLWRSVASFPNKPALMWKSGGSYQSLTYYDVWEEVRQVAAGLAGLGIGKNDKVAILSENNPKWTIFDFAICSLGAVSVPIYPTLSPEQTAYILRNADCRMVAVQSEAQLEKVLRGEADISHIVLMHSDGTVCESEKILPYLKLVRSGADHPFPDWERRWKEIDRDQLATIIHTSGTTGQPKGVMLTHGNFLSNMEGVQFWCLEARHDDVLLSYLPLSHVFERMAGQFMPLSVGATIAYAESIHKIEENLQEVKPTVMTSVPLLLEKVYAKVQQQMAMSAPFRRKVFDWAVQVGLKRYDYYLQTPVDKLIFDELPPKLRWQWKLADRLVYRKVNAKFGGRLRGMISGGAALDPVIARFFWAVDLPVLEGYGLTESSPVISINPIARAKIGTVGKPLPNLEVRIAEDGEILVRGPNVMKGYYKKGKETGSGQSEEWLYTGDVGELDHDGYLRVVERKKRMLILSTGKNVAPQPVELALNQSAFIAQSALVGHGRKYVVALVVPDFPSLIGWMEQKGVAPTPPAELVQDREVQALLRDEIKRVTQSFAPFERPKKAVLFTKEWSAEAGELTPTLKVRINEIEKIYKESIEWAYADHHPGGNETMKNGAVACVVI</sequence>
<evidence type="ECO:0000259" key="3">
    <source>
        <dbReference type="Pfam" id="PF00501"/>
    </source>
</evidence>
<dbReference type="SUPFAM" id="SSF56801">
    <property type="entry name" value="Acetyl-CoA synthetase-like"/>
    <property type="match status" value="1"/>
</dbReference>
<proteinExistence type="predicted"/>
<evidence type="ECO:0000256" key="2">
    <source>
        <dbReference type="ARBA" id="ARBA00022840"/>
    </source>
</evidence>
<dbReference type="PANTHER" id="PTHR43272">
    <property type="entry name" value="LONG-CHAIN-FATTY-ACID--COA LIGASE"/>
    <property type="match status" value="1"/>
</dbReference>
<dbReference type="Pfam" id="PF23562">
    <property type="entry name" value="AMP-binding_C_3"/>
    <property type="match status" value="1"/>
</dbReference>
<dbReference type="InterPro" id="IPR020845">
    <property type="entry name" value="AMP-binding_CS"/>
</dbReference>
<organism evidence="4 5">
    <name type="scientific">Laceyella putida</name>
    <dbReference type="NCBI Taxonomy" id="110101"/>
    <lineage>
        <taxon>Bacteria</taxon>
        <taxon>Bacillati</taxon>
        <taxon>Bacillota</taxon>
        <taxon>Bacilli</taxon>
        <taxon>Bacillales</taxon>
        <taxon>Thermoactinomycetaceae</taxon>
        <taxon>Laceyella</taxon>
    </lineage>
</organism>
<dbReference type="CDD" id="cd05907">
    <property type="entry name" value="VL_LC_FACS_like"/>
    <property type="match status" value="1"/>
</dbReference>
<dbReference type="InterPro" id="IPR042099">
    <property type="entry name" value="ANL_N_sf"/>
</dbReference>
<evidence type="ECO:0000256" key="1">
    <source>
        <dbReference type="ARBA" id="ARBA00022741"/>
    </source>
</evidence>
<name>A0ABW2RHJ5_9BACL</name>
<protein>
    <submittedName>
        <fullName evidence="4">AMP-dependent synthetase/ligase</fullName>
    </submittedName>
</protein>
<dbReference type="EMBL" id="JBHTBW010000011">
    <property type="protein sequence ID" value="MFC7440393.1"/>
    <property type="molecule type" value="Genomic_DNA"/>
</dbReference>
<accession>A0ABW2RHJ5</accession>
<feature type="domain" description="AMP-dependent synthetase/ligase" evidence="3">
    <location>
        <begin position="11"/>
        <end position="428"/>
    </location>
</feature>